<reference evidence="1 2" key="1">
    <citation type="submission" date="2018-08" db="EMBL/GenBank/DDBJ databases">
        <title>A genome reference for cultivated species of the human gut microbiota.</title>
        <authorList>
            <person name="Zou Y."/>
            <person name="Xue W."/>
            <person name="Luo G."/>
        </authorList>
    </citation>
    <scope>NUCLEOTIDE SEQUENCE [LARGE SCALE GENOMIC DNA]</scope>
    <source>
        <strain evidence="1 2">OF01-2LB</strain>
    </source>
</reference>
<sequence length="190" mass="22376">MPAKKLISREKILTASLDIFRKGGMDAIDTKSLTKKLNCSTQPIYLSFPGMDEVKEALKIEIQKAYKTYIENEIKEKRYSPYKASAIAYIRFAKEEQEMFHYLFMRKRSFEEMEQDIDQTASTAIQALMEKFGMSYNEARIFHMKQWIYVHGIATALASSYYHWEDDTISELLTEHYTILIERYQKETGE</sequence>
<comment type="caution">
    <text evidence="1">The sequence shown here is derived from an EMBL/GenBank/DDBJ whole genome shotgun (WGS) entry which is preliminary data.</text>
</comment>
<dbReference type="EMBL" id="QVEV01000012">
    <property type="protein sequence ID" value="RGC15663.1"/>
    <property type="molecule type" value="Genomic_DNA"/>
</dbReference>
<accession>A0A3E2VWI0</accession>
<dbReference type="Proteomes" id="UP000260025">
    <property type="component" value="Unassembled WGS sequence"/>
</dbReference>
<name>A0A3E2VWI0_CLOIN</name>
<dbReference type="OrthoDB" id="66596at2"/>
<dbReference type="SUPFAM" id="SSF46689">
    <property type="entry name" value="Homeodomain-like"/>
    <property type="match status" value="1"/>
</dbReference>
<dbReference type="AlphaFoldDB" id="A0A3E2VWI0"/>
<dbReference type="InterPro" id="IPR036271">
    <property type="entry name" value="Tet_transcr_reg_TetR-rel_C_sf"/>
</dbReference>
<dbReference type="InterPro" id="IPR009057">
    <property type="entry name" value="Homeodomain-like_sf"/>
</dbReference>
<proteinExistence type="predicted"/>
<evidence type="ECO:0000313" key="2">
    <source>
        <dbReference type="Proteomes" id="UP000260025"/>
    </source>
</evidence>
<dbReference type="RefSeq" id="WP_117443047.1">
    <property type="nucleotide sequence ID" value="NZ_QVEV01000012.1"/>
</dbReference>
<gene>
    <name evidence="1" type="ORF">DXA38_09835</name>
</gene>
<organism evidence="1 2">
    <name type="scientific">Clostridium innocuum</name>
    <dbReference type="NCBI Taxonomy" id="1522"/>
    <lineage>
        <taxon>Bacteria</taxon>
        <taxon>Bacillati</taxon>
        <taxon>Bacillota</taxon>
        <taxon>Clostridia</taxon>
        <taxon>Eubacteriales</taxon>
        <taxon>Clostridiaceae</taxon>
        <taxon>Clostridium</taxon>
    </lineage>
</organism>
<dbReference type="SUPFAM" id="SSF48498">
    <property type="entry name" value="Tetracyclin repressor-like, C-terminal domain"/>
    <property type="match status" value="1"/>
</dbReference>
<protein>
    <submittedName>
        <fullName evidence="1">TetR/AcrR family transcriptional regulator</fullName>
    </submittedName>
</protein>
<evidence type="ECO:0000313" key="1">
    <source>
        <dbReference type="EMBL" id="RGC15663.1"/>
    </source>
</evidence>
<dbReference type="Gene3D" id="1.10.357.10">
    <property type="entry name" value="Tetracycline Repressor, domain 2"/>
    <property type="match status" value="1"/>
</dbReference>